<dbReference type="RefSeq" id="XP_001458388.1">
    <property type="nucleotide sequence ID" value="XM_001458351.1"/>
</dbReference>
<evidence type="ECO:0000256" key="10">
    <source>
        <dbReference type="RuleBase" id="RU000304"/>
    </source>
</evidence>
<feature type="binding site" evidence="7">
    <location>
        <begin position="324"/>
        <end position="325"/>
    </location>
    <ligand>
        <name>ATP</name>
        <dbReference type="ChEBI" id="CHEBI:30616"/>
    </ligand>
</feature>
<dbReference type="AlphaFoldDB" id="A0E6S4"/>
<dbReference type="InterPro" id="IPR017441">
    <property type="entry name" value="Protein_kinase_ATP_BS"/>
</dbReference>
<keyword evidence="3 7" id="KW-0547">Nucleotide-binding</keyword>
<keyword evidence="1 10" id="KW-0723">Serine/threonine-protein kinase</keyword>
<dbReference type="InterPro" id="IPR000719">
    <property type="entry name" value="Prot_kinase_dom"/>
</dbReference>
<evidence type="ECO:0000256" key="5">
    <source>
        <dbReference type="ARBA" id="ARBA00022840"/>
    </source>
</evidence>
<evidence type="ECO:0000313" key="13">
    <source>
        <dbReference type="Proteomes" id="UP000000600"/>
    </source>
</evidence>
<keyword evidence="2" id="KW-0808">Transferase</keyword>
<dbReference type="FunFam" id="1.10.510.10:FF:001337">
    <property type="entry name" value="Uncharacterized protein"/>
    <property type="match status" value="1"/>
</dbReference>
<evidence type="ECO:0000256" key="9">
    <source>
        <dbReference type="PROSITE-ProRule" id="PRU10141"/>
    </source>
</evidence>
<sequence>MTLSPLQTLLLIIQSLTHYQYNYHHMLSIQCYLFSDRKCDIHTQFICPQLLFLQCTPNLYLNINRFMNIRKPPREGLRSIENKENLPDNSSKPPPFRLTNFRLNNLTTYFKIRTPSRGRELTKFEDTFNTKNEQRYLSTKESQQCNAATNNNNLQQLRLSSKIQRKRIQGNLSAKDSTNHQDSLYKQIPSTCDEKIYSIGPIIGKGSYAIVKMGTDRQGNKVAIKMYDKALLKGERFNNLIKEINTLRILSHDQITKLYDVYHYTTYINLVMEYCGTESLYQLLKSTPTRTLPKELALNIIHQLLKILHYVHDRNVCHRDIKLENILIQNKRIKLIDFGFSTFTNQSISCHCGTPSYMAPEVVSKLKYDGRAADIWATGVLLVTLLQGSFPFKGENERELFKKIRNNESNITNQDRDIQKLFSRIFVIDPYQRATAKELLQLDIFKS</sequence>
<keyword evidence="4" id="KW-0418">Kinase</keyword>
<feature type="cross-link" description="Glycyl lysine isopeptide (Lys-Gly) (interchain with G-Cter in SUMO2)" evidence="8">
    <location>
        <position position="322"/>
    </location>
</feature>
<keyword evidence="13" id="KW-1185">Reference proteome</keyword>
<dbReference type="Pfam" id="PF00069">
    <property type="entry name" value="Pkinase"/>
    <property type="match status" value="1"/>
</dbReference>
<evidence type="ECO:0000313" key="12">
    <source>
        <dbReference type="EMBL" id="CAK90991.1"/>
    </source>
</evidence>
<accession>A0E6S4</accession>
<dbReference type="GO" id="GO:0005524">
    <property type="term" value="F:ATP binding"/>
    <property type="evidence" value="ECO:0007669"/>
    <property type="project" value="UniProtKB-UniRule"/>
</dbReference>
<evidence type="ECO:0000256" key="3">
    <source>
        <dbReference type="ARBA" id="ARBA00022741"/>
    </source>
</evidence>
<keyword evidence="5 7" id="KW-0067">ATP-binding</keyword>
<evidence type="ECO:0000256" key="2">
    <source>
        <dbReference type="ARBA" id="ARBA00022679"/>
    </source>
</evidence>
<feature type="active site" description="Proton acceptor" evidence="6">
    <location>
        <position position="320"/>
    </location>
</feature>
<evidence type="ECO:0000256" key="8">
    <source>
        <dbReference type="PIRSR" id="PIRSR630616-3"/>
    </source>
</evidence>
<dbReference type="Gene3D" id="1.10.510.10">
    <property type="entry name" value="Transferase(Phosphotransferase) domain 1"/>
    <property type="match status" value="1"/>
</dbReference>
<dbReference type="Proteomes" id="UP000000600">
    <property type="component" value="Unassembled WGS sequence"/>
</dbReference>
<feature type="binding site" evidence="7">
    <location>
        <position position="337"/>
    </location>
    <ligand>
        <name>ATP</name>
        <dbReference type="ChEBI" id="CHEBI:30616"/>
    </ligand>
</feature>
<dbReference type="InterPro" id="IPR030616">
    <property type="entry name" value="Aur-like"/>
</dbReference>
<reference evidence="12 13" key="1">
    <citation type="journal article" date="2006" name="Nature">
        <title>Global trends of whole-genome duplications revealed by the ciliate Paramecium tetraurelia.</title>
        <authorList>
            <consortium name="Genoscope"/>
            <person name="Aury J.-M."/>
            <person name="Jaillon O."/>
            <person name="Duret L."/>
            <person name="Noel B."/>
            <person name="Jubin C."/>
            <person name="Porcel B.M."/>
            <person name="Segurens B."/>
            <person name="Daubin V."/>
            <person name="Anthouard V."/>
            <person name="Aiach N."/>
            <person name="Arnaiz O."/>
            <person name="Billaut A."/>
            <person name="Beisson J."/>
            <person name="Blanc I."/>
            <person name="Bouhouche K."/>
            <person name="Camara F."/>
            <person name="Duharcourt S."/>
            <person name="Guigo R."/>
            <person name="Gogendeau D."/>
            <person name="Katinka M."/>
            <person name="Keller A.-M."/>
            <person name="Kissmehl R."/>
            <person name="Klotz C."/>
            <person name="Koll F."/>
            <person name="Le Moue A."/>
            <person name="Lepere C."/>
            <person name="Malinsky S."/>
            <person name="Nowacki M."/>
            <person name="Nowak J.K."/>
            <person name="Plattner H."/>
            <person name="Poulain J."/>
            <person name="Ruiz F."/>
            <person name="Serrano V."/>
            <person name="Zagulski M."/>
            <person name="Dessen P."/>
            <person name="Betermier M."/>
            <person name="Weissenbach J."/>
            <person name="Scarpelli C."/>
            <person name="Schachter V."/>
            <person name="Sperling L."/>
            <person name="Meyer E."/>
            <person name="Cohen J."/>
            <person name="Wincker P."/>
        </authorList>
    </citation>
    <scope>NUCLEOTIDE SEQUENCE [LARGE SCALE GENOMIC DNA]</scope>
    <source>
        <strain evidence="12 13">Stock d4-2</strain>
    </source>
</reference>
<dbReference type="OMA" id="CDEKIYS"/>
<dbReference type="eggNOG" id="KOG0586">
    <property type="taxonomic scope" value="Eukaryota"/>
</dbReference>
<dbReference type="InterPro" id="IPR008271">
    <property type="entry name" value="Ser/Thr_kinase_AS"/>
</dbReference>
<dbReference type="HOGENOM" id="CLU_613196_0_0_1"/>
<organism evidence="12 13">
    <name type="scientific">Paramecium tetraurelia</name>
    <dbReference type="NCBI Taxonomy" id="5888"/>
    <lineage>
        <taxon>Eukaryota</taxon>
        <taxon>Sar</taxon>
        <taxon>Alveolata</taxon>
        <taxon>Ciliophora</taxon>
        <taxon>Intramacronucleata</taxon>
        <taxon>Oligohymenophorea</taxon>
        <taxon>Peniculida</taxon>
        <taxon>Parameciidae</taxon>
        <taxon>Paramecium</taxon>
    </lineage>
</organism>
<proteinExistence type="inferred from homology"/>
<dbReference type="SMART" id="SM00220">
    <property type="entry name" value="S_TKc"/>
    <property type="match status" value="1"/>
</dbReference>
<protein>
    <recommendedName>
        <fullName evidence="11">Protein kinase domain-containing protein</fullName>
    </recommendedName>
</protein>
<name>A0E6S4_PARTE</name>
<evidence type="ECO:0000256" key="6">
    <source>
        <dbReference type="PIRSR" id="PIRSR630616-1"/>
    </source>
</evidence>
<dbReference type="PANTHER" id="PTHR24350">
    <property type="entry name" value="SERINE/THREONINE-PROTEIN KINASE IAL-RELATED"/>
    <property type="match status" value="1"/>
</dbReference>
<dbReference type="PROSITE" id="PS00107">
    <property type="entry name" value="PROTEIN_KINASE_ATP"/>
    <property type="match status" value="1"/>
</dbReference>
<dbReference type="PROSITE" id="PS00108">
    <property type="entry name" value="PROTEIN_KINASE_ST"/>
    <property type="match status" value="1"/>
</dbReference>
<dbReference type="EMBL" id="CT868661">
    <property type="protein sequence ID" value="CAK90991.1"/>
    <property type="molecule type" value="Genomic_DNA"/>
</dbReference>
<evidence type="ECO:0000256" key="7">
    <source>
        <dbReference type="PIRSR" id="PIRSR630616-2"/>
    </source>
</evidence>
<dbReference type="STRING" id="5888.A0E6S4"/>
<comment type="similarity">
    <text evidence="10">Belongs to the protein kinase superfamily.</text>
</comment>
<evidence type="ECO:0000259" key="11">
    <source>
        <dbReference type="PROSITE" id="PS50011"/>
    </source>
</evidence>
<feature type="domain" description="Protein kinase" evidence="11">
    <location>
        <begin position="197"/>
        <end position="445"/>
    </location>
</feature>
<dbReference type="PROSITE" id="PS50011">
    <property type="entry name" value="PROTEIN_KINASE_DOM"/>
    <property type="match status" value="1"/>
</dbReference>
<dbReference type="GO" id="GO:0004674">
    <property type="term" value="F:protein serine/threonine kinase activity"/>
    <property type="evidence" value="ECO:0000318"/>
    <property type="project" value="GO_Central"/>
</dbReference>
<dbReference type="SUPFAM" id="SSF56112">
    <property type="entry name" value="Protein kinase-like (PK-like)"/>
    <property type="match status" value="1"/>
</dbReference>
<gene>
    <name evidence="12" type="ORF">GSPATT00023719001</name>
</gene>
<dbReference type="GeneID" id="5044163"/>
<dbReference type="InterPro" id="IPR011009">
    <property type="entry name" value="Kinase-like_dom_sf"/>
</dbReference>
<dbReference type="KEGG" id="ptm:GSPATT00023719001"/>
<dbReference type="InParanoid" id="A0E6S4"/>
<evidence type="ECO:0000256" key="1">
    <source>
        <dbReference type="ARBA" id="ARBA00022527"/>
    </source>
</evidence>
<feature type="binding site" evidence="7 9">
    <location>
        <position position="225"/>
    </location>
    <ligand>
        <name>ATP</name>
        <dbReference type="ChEBI" id="CHEBI:30616"/>
    </ligand>
</feature>
<dbReference type="OrthoDB" id="339325at2759"/>
<evidence type="ECO:0000256" key="4">
    <source>
        <dbReference type="ARBA" id="ARBA00022777"/>
    </source>
</evidence>